<gene>
    <name evidence="2" type="ORF">BS50DRAFT_568120</name>
</gene>
<dbReference type="AlphaFoldDB" id="A0A2T2PCT6"/>
<reference evidence="2 3" key="1">
    <citation type="journal article" date="2018" name="Front. Microbiol.">
        <title>Genome-Wide Analysis of Corynespora cassiicola Leaf Fall Disease Putative Effectors.</title>
        <authorList>
            <person name="Lopez D."/>
            <person name="Ribeiro S."/>
            <person name="Label P."/>
            <person name="Fumanal B."/>
            <person name="Venisse J.S."/>
            <person name="Kohler A."/>
            <person name="de Oliveira R.R."/>
            <person name="Labutti K."/>
            <person name="Lipzen A."/>
            <person name="Lail K."/>
            <person name="Bauer D."/>
            <person name="Ohm R.A."/>
            <person name="Barry K.W."/>
            <person name="Spatafora J."/>
            <person name="Grigoriev I.V."/>
            <person name="Martin F.M."/>
            <person name="Pujade-Renaud V."/>
        </authorList>
    </citation>
    <scope>NUCLEOTIDE SEQUENCE [LARGE SCALE GENOMIC DNA]</scope>
    <source>
        <strain evidence="2 3">Philippines</strain>
    </source>
</reference>
<dbReference type="OrthoDB" id="10381293at2759"/>
<dbReference type="PROSITE" id="PS51257">
    <property type="entry name" value="PROKAR_LIPOPROTEIN"/>
    <property type="match status" value="1"/>
</dbReference>
<feature type="signal peptide" evidence="1">
    <location>
        <begin position="1"/>
        <end position="22"/>
    </location>
</feature>
<organism evidence="2 3">
    <name type="scientific">Corynespora cassiicola Philippines</name>
    <dbReference type="NCBI Taxonomy" id="1448308"/>
    <lineage>
        <taxon>Eukaryota</taxon>
        <taxon>Fungi</taxon>
        <taxon>Dikarya</taxon>
        <taxon>Ascomycota</taxon>
        <taxon>Pezizomycotina</taxon>
        <taxon>Dothideomycetes</taxon>
        <taxon>Pleosporomycetidae</taxon>
        <taxon>Pleosporales</taxon>
        <taxon>Corynesporascaceae</taxon>
        <taxon>Corynespora</taxon>
    </lineage>
</organism>
<sequence>MKPLKLILFIIFQSLLVAPSLAGGCSGCPVPCGRVENKTDKKMLFTTNPNPNLDANVGRCRFWNWYETFPWDTENRLVSCTQKPLAANTNKGGCSSKIDVDGYTFPSNDYWVNGIKKTKGVWTKIANTQTTTCHKYTNGQLHCS</sequence>
<name>A0A2T2PCT6_CORCC</name>
<feature type="chain" id="PRO_5015467586" evidence="1">
    <location>
        <begin position="23"/>
        <end position="144"/>
    </location>
</feature>
<evidence type="ECO:0000256" key="1">
    <source>
        <dbReference type="SAM" id="SignalP"/>
    </source>
</evidence>
<proteinExistence type="predicted"/>
<protein>
    <submittedName>
        <fullName evidence="2">Uncharacterized protein</fullName>
    </submittedName>
</protein>
<dbReference type="EMBL" id="KZ678128">
    <property type="protein sequence ID" value="PSN75472.1"/>
    <property type="molecule type" value="Genomic_DNA"/>
</dbReference>
<keyword evidence="1" id="KW-0732">Signal</keyword>
<accession>A0A2T2PCT6</accession>
<evidence type="ECO:0000313" key="2">
    <source>
        <dbReference type="EMBL" id="PSN75472.1"/>
    </source>
</evidence>
<evidence type="ECO:0000313" key="3">
    <source>
        <dbReference type="Proteomes" id="UP000240883"/>
    </source>
</evidence>
<dbReference type="Proteomes" id="UP000240883">
    <property type="component" value="Unassembled WGS sequence"/>
</dbReference>
<keyword evidence="3" id="KW-1185">Reference proteome</keyword>